<feature type="domain" description="GFO/IDH/MocA-like oxidoreductase" evidence="2">
    <location>
        <begin position="129"/>
        <end position="265"/>
    </location>
</feature>
<dbReference type="EMBL" id="JAWDID010000001">
    <property type="protein sequence ID" value="MDU0338275.1"/>
    <property type="molecule type" value="Genomic_DNA"/>
</dbReference>
<accession>A0ABU3S0H3</accession>
<dbReference type="PANTHER" id="PTHR43377:SF8">
    <property type="entry name" value="BLR3664 PROTEIN"/>
    <property type="match status" value="1"/>
</dbReference>
<comment type="caution">
    <text evidence="3">The sequence shown here is derived from an EMBL/GenBank/DDBJ whole genome shotgun (WGS) entry which is preliminary data.</text>
</comment>
<dbReference type="Proteomes" id="UP001254257">
    <property type="component" value="Unassembled WGS sequence"/>
</dbReference>
<dbReference type="Gene3D" id="3.30.360.10">
    <property type="entry name" value="Dihydrodipicolinate Reductase, domain 2"/>
    <property type="match status" value="1"/>
</dbReference>
<keyword evidence="4" id="KW-1185">Reference proteome</keyword>
<proteinExistence type="predicted"/>
<evidence type="ECO:0000259" key="1">
    <source>
        <dbReference type="Pfam" id="PF01408"/>
    </source>
</evidence>
<protein>
    <submittedName>
        <fullName evidence="3">Gfo/Idh/MocA family oxidoreductase</fullName>
    </submittedName>
</protein>
<name>A0ABU3S0H3_9HYPH</name>
<reference evidence="3 4" key="1">
    <citation type="submission" date="2023-09" db="EMBL/GenBank/DDBJ databases">
        <title>Whole genome shotgun sequencing (WGS) of Bosea sp. ZW T0_25, isolated from stored onions (Allium cepa).</title>
        <authorList>
            <person name="Stoll D.A."/>
            <person name="Huch M."/>
        </authorList>
    </citation>
    <scope>NUCLEOTIDE SEQUENCE [LARGE SCALE GENOMIC DNA]</scope>
    <source>
        <strain evidence="3 4">ZW T0_25</strain>
    </source>
</reference>
<sequence length="345" mass="37449">MKPVRLAVIGAGLIGNRHAQHIAAEPSLELAAIVDPSPSATSLASSLGTNWFPSFAEMLARARPDGVVIATPNNLHLANGLEAAAAGLPAIIEKPLADSVAAAQQLVATFEKAGIPLLAGHHRRYNPMIRKAKEIVEAGRLGRLLTLHGSFWLMKPDDYFDVAWRREKGAGPVMMNLSHDIDLFRYLCGEIASVQAQESNIVRGNAVEETAVIILRFVNGALGTVNVSDSVVAPWSWEMTTGENPVYPQQQDQSCYQLGGTHGSLTVPQLELWYNPGKRSWWEPLRRERVPFVAEDPLRVQVRHFGEVIRGEARPIVSGREGLETLKVIEAVKQAASTGAVVTIG</sequence>
<dbReference type="InterPro" id="IPR055170">
    <property type="entry name" value="GFO_IDH_MocA-like_dom"/>
</dbReference>
<evidence type="ECO:0000259" key="2">
    <source>
        <dbReference type="Pfam" id="PF22725"/>
    </source>
</evidence>
<organism evidence="3 4">
    <name type="scientific">Bosea rubneri</name>
    <dbReference type="NCBI Taxonomy" id="3075434"/>
    <lineage>
        <taxon>Bacteria</taxon>
        <taxon>Pseudomonadati</taxon>
        <taxon>Pseudomonadota</taxon>
        <taxon>Alphaproteobacteria</taxon>
        <taxon>Hyphomicrobiales</taxon>
        <taxon>Boseaceae</taxon>
        <taxon>Bosea</taxon>
    </lineage>
</organism>
<dbReference type="InterPro" id="IPR036291">
    <property type="entry name" value="NAD(P)-bd_dom_sf"/>
</dbReference>
<dbReference type="InterPro" id="IPR051450">
    <property type="entry name" value="Gfo/Idh/MocA_Oxidoreductases"/>
</dbReference>
<evidence type="ECO:0000313" key="3">
    <source>
        <dbReference type="EMBL" id="MDU0338275.1"/>
    </source>
</evidence>
<dbReference type="PANTHER" id="PTHR43377">
    <property type="entry name" value="BILIVERDIN REDUCTASE A"/>
    <property type="match status" value="1"/>
</dbReference>
<dbReference type="SUPFAM" id="SSF51735">
    <property type="entry name" value="NAD(P)-binding Rossmann-fold domains"/>
    <property type="match status" value="1"/>
</dbReference>
<dbReference type="RefSeq" id="WP_316016232.1">
    <property type="nucleotide sequence ID" value="NZ_JAWDID010000001.1"/>
</dbReference>
<dbReference type="Gene3D" id="3.40.50.720">
    <property type="entry name" value="NAD(P)-binding Rossmann-like Domain"/>
    <property type="match status" value="1"/>
</dbReference>
<gene>
    <name evidence="3" type="ORF">RKE40_00190</name>
</gene>
<dbReference type="Pfam" id="PF22725">
    <property type="entry name" value="GFO_IDH_MocA_C3"/>
    <property type="match status" value="1"/>
</dbReference>
<feature type="domain" description="Gfo/Idh/MocA-like oxidoreductase N-terminal" evidence="1">
    <location>
        <begin position="5"/>
        <end position="120"/>
    </location>
</feature>
<dbReference type="SUPFAM" id="SSF55347">
    <property type="entry name" value="Glyceraldehyde-3-phosphate dehydrogenase-like, C-terminal domain"/>
    <property type="match status" value="1"/>
</dbReference>
<dbReference type="InterPro" id="IPR000683">
    <property type="entry name" value="Gfo/Idh/MocA-like_OxRdtase_N"/>
</dbReference>
<evidence type="ECO:0000313" key="4">
    <source>
        <dbReference type="Proteomes" id="UP001254257"/>
    </source>
</evidence>
<dbReference type="Pfam" id="PF01408">
    <property type="entry name" value="GFO_IDH_MocA"/>
    <property type="match status" value="1"/>
</dbReference>